<evidence type="ECO:0000313" key="2">
    <source>
        <dbReference type="EnsemblPlants" id="OMERI08G06870.1"/>
    </source>
</evidence>
<keyword evidence="3" id="KW-1185">Reference proteome</keyword>
<feature type="compositionally biased region" description="Polar residues" evidence="1">
    <location>
        <begin position="1"/>
        <end position="13"/>
    </location>
</feature>
<feature type="region of interest" description="Disordered" evidence="1">
    <location>
        <begin position="129"/>
        <end position="208"/>
    </location>
</feature>
<feature type="region of interest" description="Disordered" evidence="1">
    <location>
        <begin position="1"/>
        <end position="107"/>
    </location>
</feature>
<evidence type="ECO:0000313" key="3">
    <source>
        <dbReference type="Proteomes" id="UP000008021"/>
    </source>
</evidence>
<dbReference type="EnsemblPlants" id="OMERI08G06870.1">
    <property type="protein sequence ID" value="OMERI08G06870.1"/>
    <property type="gene ID" value="OMERI08G06870"/>
</dbReference>
<proteinExistence type="predicted"/>
<feature type="compositionally biased region" description="Basic residues" evidence="1">
    <location>
        <begin position="80"/>
        <end position="94"/>
    </location>
</feature>
<feature type="compositionally biased region" description="Polar residues" evidence="1">
    <location>
        <begin position="22"/>
        <end position="38"/>
    </location>
</feature>
<dbReference type="AlphaFoldDB" id="A0A0E0EJF1"/>
<dbReference type="Proteomes" id="UP000008021">
    <property type="component" value="Chromosome 8"/>
</dbReference>
<dbReference type="Gramene" id="OMERI08G06870.1">
    <property type="protein sequence ID" value="OMERI08G06870.1"/>
    <property type="gene ID" value="OMERI08G06870"/>
</dbReference>
<feature type="compositionally biased region" description="Basic and acidic residues" evidence="1">
    <location>
        <begin position="95"/>
        <end position="106"/>
    </location>
</feature>
<protein>
    <submittedName>
        <fullName evidence="2">Uncharacterized protein</fullName>
    </submittedName>
</protein>
<dbReference type="HOGENOM" id="CLU_1322755_0_0_1"/>
<reference evidence="2" key="1">
    <citation type="submission" date="2015-04" db="UniProtKB">
        <authorList>
            <consortium name="EnsemblPlants"/>
        </authorList>
    </citation>
    <scope>IDENTIFICATION</scope>
</reference>
<organism evidence="2">
    <name type="scientific">Oryza meridionalis</name>
    <dbReference type="NCBI Taxonomy" id="40149"/>
    <lineage>
        <taxon>Eukaryota</taxon>
        <taxon>Viridiplantae</taxon>
        <taxon>Streptophyta</taxon>
        <taxon>Embryophyta</taxon>
        <taxon>Tracheophyta</taxon>
        <taxon>Spermatophyta</taxon>
        <taxon>Magnoliopsida</taxon>
        <taxon>Liliopsida</taxon>
        <taxon>Poales</taxon>
        <taxon>Poaceae</taxon>
        <taxon>BOP clade</taxon>
        <taxon>Oryzoideae</taxon>
        <taxon>Oryzeae</taxon>
        <taxon>Oryzinae</taxon>
        <taxon>Oryza</taxon>
    </lineage>
</organism>
<accession>A0A0E0EJF1</accession>
<name>A0A0E0EJF1_9ORYZ</name>
<evidence type="ECO:0000256" key="1">
    <source>
        <dbReference type="SAM" id="MobiDB-lite"/>
    </source>
</evidence>
<reference evidence="2" key="2">
    <citation type="submission" date="2018-05" db="EMBL/GenBank/DDBJ databases">
        <title>OmerRS3 (Oryza meridionalis Reference Sequence Version 3).</title>
        <authorList>
            <person name="Zhang J."/>
            <person name="Kudrna D."/>
            <person name="Lee S."/>
            <person name="Talag J."/>
            <person name="Welchert J."/>
            <person name="Wing R.A."/>
        </authorList>
    </citation>
    <scope>NUCLEOTIDE SEQUENCE [LARGE SCALE GENOMIC DNA]</scope>
    <source>
        <strain evidence="2">cv. OR44</strain>
    </source>
</reference>
<sequence>MTSPSSNTTSQLSAPLKPRQPTPATSSANYSRTPSPAITASVGLLHLQIPSPLPDPGTRRPKAGRPSSSSGLHPHAASICRRHFSPPPPRRHHPHLSETARSRRLDLAAPSVSGLQLLPLPPCCRTCCRKPHSAAGPRRPTSSSSSLKKFAYGLPQPPPNVDSPSCAEPAPPLLGQLPRLRRPCPPSRGSAALVAARRGMGRENGSGG</sequence>